<keyword evidence="3" id="KW-0274">FAD</keyword>
<accession>A0A8H6FA98</accession>
<keyword evidence="2" id="KW-0285">Flavoprotein</keyword>
<reference evidence="6 7" key="1">
    <citation type="journal article" date="2020" name="Genomics">
        <title>Complete, high-quality genomes from long-read metagenomic sequencing of two wolf lichen thalli reveals enigmatic genome architecture.</title>
        <authorList>
            <person name="McKenzie S.K."/>
            <person name="Walston R.F."/>
            <person name="Allen J.L."/>
        </authorList>
    </citation>
    <scope>NUCLEOTIDE SEQUENCE [LARGE SCALE GENOMIC DNA]</scope>
    <source>
        <strain evidence="6">WasteWater1</strain>
    </source>
</reference>
<comment type="similarity">
    <text evidence="1">Belongs to the FAD-binding monooxygenase family.</text>
</comment>
<gene>
    <name evidence="6" type="ORF">HO133_002773</name>
</gene>
<keyword evidence="4" id="KW-0560">Oxidoreductase</keyword>
<name>A0A8H6FA98_9LECA</name>
<dbReference type="RefSeq" id="XP_037150527.1">
    <property type="nucleotide sequence ID" value="XM_037293698.1"/>
</dbReference>
<proteinExistence type="inferred from homology"/>
<evidence type="ECO:0000313" key="7">
    <source>
        <dbReference type="Proteomes" id="UP000593566"/>
    </source>
</evidence>
<evidence type="ECO:0000256" key="1">
    <source>
        <dbReference type="ARBA" id="ARBA00010139"/>
    </source>
</evidence>
<dbReference type="InterPro" id="IPR020946">
    <property type="entry name" value="Flavin_mOase-like"/>
</dbReference>
<dbReference type="InterPro" id="IPR036188">
    <property type="entry name" value="FAD/NAD-bd_sf"/>
</dbReference>
<dbReference type="GO" id="GO:0050660">
    <property type="term" value="F:flavin adenine dinucleotide binding"/>
    <property type="evidence" value="ECO:0007669"/>
    <property type="project" value="InterPro"/>
</dbReference>
<protein>
    <submittedName>
        <fullName evidence="6">Uncharacterized protein</fullName>
    </submittedName>
</protein>
<dbReference type="GO" id="GO:0004499">
    <property type="term" value="F:N,N-dimethylaniline monooxygenase activity"/>
    <property type="evidence" value="ECO:0007669"/>
    <property type="project" value="InterPro"/>
</dbReference>
<dbReference type="GeneID" id="59331185"/>
<evidence type="ECO:0000256" key="4">
    <source>
        <dbReference type="ARBA" id="ARBA00023002"/>
    </source>
</evidence>
<dbReference type="PANTHER" id="PTHR42877">
    <property type="entry name" value="L-ORNITHINE N(5)-MONOOXYGENASE-RELATED"/>
    <property type="match status" value="1"/>
</dbReference>
<dbReference type="InterPro" id="IPR051209">
    <property type="entry name" value="FAD-bind_Monooxygenase_sf"/>
</dbReference>
<evidence type="ECO:0000256" key="5">
    <source>
        <dbReference type="SAM" id="MobiDB-lite"/>
    </source>
</evidence>
<evidence type="ECO:0000256" key="2">
    <source>
        <dbReference type="ARBA" id="ARBA00022630"/>
    </source>
</evidence>
<comment type="caution">
    <text evidence="6">The sequence shown here is derived from an EMBL/GenBank/DDBJ whole genome shotgun (WGS) entry which is preliminary data.</text>
</comment>
<sequence>MPDLSNTVHVVNGYDKDAYTYYPVIIVGAGESGIAMACRLKEKLGFDQFRIFDRQAGMGGTWWINRYPGVACDVPAVFYSFSFSPNHKWSAYHPPGEEIIRYLQDVCEKYQIVDKIQLNTDVSEVRWLEDEELWEATLLHMMPGTGDLSTKERKKMMTEKGRESVYLKEEKVKAKIICSAAGGLVEPNAWPDNVPGRDLFQGDVFHSARWDYNVDLRGKDVIVVGTGCSAAQFVPRLSKEPYNVKSVLQIMRSPPWVMPRPGPLLGLIKQETWEKWTPRLFPRIPGLGRAYRTFLFCLSELDFFLIFTGKNAAAKTRKKVEAQLVQHMRSIVPEQYHEILTPNYGVGCKRRIFDAFWLESLNDPKIDLTTQPITSLQPKGVTLGPGRTYPDPEDKASKAPTDEKHLPADVIILANGFELTTWLSPLKVIGKGGAVMQEVWDERGGPQAYMGNAMDGFPNFFIIFGPNTATGHSSVILASENMVEYTLKFIKNILRKDVKTFDVKKEKEIAWTTEMQEKLKGTVWHSGGCHSWYKTANGWNATAYPFSQVDYSIRCMFPKWSDWNIQYTTKGLIKQRLKQTLRVVTLLASIVGLYHIRKDVRGGLSAFDSSMKQRVKFGLLRLLIWVEKGVRMLPERSTIL</sequence>
<dbReference type="PANTHER" id="PTHR42877:SF10">
    <property type="entry name" value="L-ORNITHINE N(5)-OXYGENASE"/>
    <property type="match status" value="1"/>
</dbReference>
<evidence type="ECO:0000313" key="6">
    <source>
        <dbReference type="EMBL" id="KAF6221092.1"/>
    </source>
</evidence>
<dbReference type="AlphaFoldDB" id="A0A8H6FA98"/>
<dbReference type="Gene3D" id="3.50.50.60">
    <property type="entry name" value="FAD/NAD(P)-binding domain"/>
    <property type="match status" value="3"/>
</dbReference>
<dbReference type="EMBL" id="JACCJB010000015">
    <property type="protein sequence ID" value="KAF6221092.1"/>
    <property type="molecule type" value="Genomic_DNA"/>
</dbReference>
<dbReference type="SUPFAM" id="SSF51905">
    <property type="entry name" value="FAD/NAD(P)-binding domain"/>
    <property type="match status" value="2"/>
</dbReference>
<dbReference type="Proteomes" id="UP000593566">
    <property type="component" value="Unassembled WGS sequence"/>
</dbReference>
<keyword evidence="7" id="KW-1185">Reference proteome</keyword>
<feature type="region of interest" description="Disordered" evidence="5">
    <location>
        <begin position="377"/>
        <end position="401"/>
    </location>
</feature>
<dbReference type="GO" id="GO:0050661">
    <property type="term" value="F:NADP binding"/>
    <property type="evidence" value="ECO:0007669"/>
    <property type="project" value="InterPro"/>
</dbReference>
<dbReference type="Pfam" id="PF00743">
    <property type="entry name" value="FMO-like"/>
    <property type="match status" value="1"/>
</dbReference>
<evidence type="ECO:0000256" key="3">
    <source>
        <dbReference type="ARBA" id="ARBA00022827"/>
    </source>
</evidence>
<feature type="compositionally biased region" description="Basic and acidic residues" evidence="5">
    <location>
        <begin position="390"/>
        <end position="401"/>
    </location>
</feature>
<organism evidence="6 7">
    <name type="scientific">Letharia lupina</name>
    <dbReference type="NCBI Taxonomy" id="560253"/>
    <lineage>
        <taxon>Eukaryota</taxon>
        <taxon>Fungi</taxon>
        <taxon>Dikarya</taxon>
        <taxon>Ascomycota</taxon>
        <taxon>Pezizomycotina</taxon>
        <taxon>Lecanoromycetes</taxon>
        <taxon>OSLEUM clade</taxon>
        <taxon>Lecanoromycetidae</taxon>
        <taxon>Lecanorales</taxon>
        <taxon>Lecanorineae</taxon>
        <taxon>Parmeliaceae</taxon>
        <taxon>Letharia</taxon>
    </lineage>
</organism>